<protein>
    <recommendedName>
        <fullName evidence="6">rRNA biogenesis protein RRP36</fullName>
    </recommendedName>
</protein>
<keyword evidence="6" id="KW-0687">Ribonucleoprotein</keyword>
<evidence type="ECO:0000313" key="8">
    <source>
        <dbReference type="EMBL" id="CEG00932.1"/>
    </source>
</evidence>
<feature type="region of interest" description="Disordered" evidence="7">
    <location>
        <begin position="37"/>
        <end position="64"/>
    </location>
</feature>
<evidence type="ECO:0000256" key="3">
    <source>
        <dbReference type="ARBA" id="ARBA00022517"/>
    </source>
</evidence>
<comment type="subcellular location">
    <subcellularLocation>
        <location evidence="1 6">Nucleus</location>
        <location evidence="1 6">Nucleolus</location>
    </subcellularLocation>
</comment>
<dbReference type="STRING" id="70448.A0A090M759"/>
<dbReference type="Pfam" id="PF06102">
    <property type="entry name" value="RRP36"/>
    <property type="match status" value="1"/>
</dbReference>
<comment type="similarity">
    <text evidence="2 6">Belongs to the RRP36 family.</text>
</comment>
<evidence type="ECO:0000256" key="7">
    <source>
        <dbReference type="SAM" id="MobiDB-lite"/>
    </source>
</evidence>
<keyword evidence="9" id="KW-1185">Reference proteome</keyword>
<comment type="caution">
    <text evidence="8">The sequence shown here is derived from an EMBL/GenBank/DDBJ whole genome shotgun (WGS) entry which is preliminary data.</text>
</comment>
<dbReference type="RefSeq" id="XP_003074816.2">
    <property type="nucleotide sequence ID" value="XM_003074768.2"/>
</dbReference>
<evidence type="ECO:0000256" key="4">
    <source>
        <dbReference type="ARBA" id="ARBA00022552"/>
    </source>
</evidence>
<reference evidence="8 9" key="2">
    <citation type="journal article" date="2014" name="BMC Genomics">
        <title>An improved genome of the model marine alga Ostreococcus tauri unfolds by assessing Illumina de novo assemblies.</title>
        <authorList>
            <person name="Blanc-Mathieu R."/>
            <person name="Verhelst B."/>
            <person name="Derelle E."/>
            <person name="Rombauts S."/>
            <person name="Bouget F.Y."/>
            <person name="Carre I."/>
            <person name="Chateau A."/>
            <person name="Eyre-Walker A."/>
            <person name="Grimsley N."/>
            <person name="Moreau H."/>
            <person name="Piegu B."/>
            <person name="Rivals E."/>
            <person name="Schackwitz W."/>
            <person name="Van de Peer Y."/>
            <person name="Piganeau G."/>
        </authorList>
    </citation>
    <scope>NUCLEOTIDE SEQUENCE [LARGE SCALE GENOMIC DNA]</scope>
    <source>
        <strain evidence="9">OTTH 0595 / CCAP 157/2 / RCC745</strain>
    </source>
</reference>
<keyword evidence="3 6" id="KW-0690">Ribosome biogenesis</keyword>
<dbReference type="GO" id="GO:0030686">
    <property type="term" value="C:90S preribosome"/>
    <property type="evidence" value="ECO:0007669"/>
    <property type="project" value="TreeGrafter"/>
</dbReference>
<dbReference type="InParanoid" id="A0A090M759"/>
<evidence type="ECO:0000256" key="5">
    <source>
        <dbReference type="ARBA" id="ARBA00023242"/>
    </source>
</evidence>
<keyword evidence="5 6" id="KW-0539">Nucleus</keyword>
<comment type="subunit">
    <text evidence="6">Associates with 90S and pre-40S pre-ribosomal particles.</text>
</comment>
<dbReference type="Proteomes" id="UP000009170">
    <property type="component" value="Unassembled WGS sequence"/>
</dbReference>
<dbReference type="GO" id="GO:0005730">
    <property type="term" value="C:nucleolus"/>
    <property type="evidence" value="ECO:0007669"/>
    <property type="project" value="UniProtKB-SubCell"/>
</dbReference>
<dbReference type="PANTHER" id="PTHR21738:SF0">
    <property type="entry name" value="RIBOSOMAL RNA PROCESSING PROTEIN 36 HOMOLOG"/>
    <property type="match status" value="1"/>
</dbReference>
<dbReference type="GeneID" id="9837207"/>
<evidence type="ECO:0000256" key="1">
    <source>
        <dbReference type="ARBA" id="ARBA00004604"/>
    </source>
</evidence>
<dbReference type="OrthoDB" id="448446at2759"/>
<organism evidence="8 9">
    <name type="scientific">Ostreococcus tauri</name>
    <name type="common">Marine green alga</name>
    <dbReference type="NCBI Taxonomy" id="70448"/>
    <lineage>
        <taxon>Eukaryota</taxon>
        <taxon>Viridiplantae</taxon>
        <taxon>Chlorophyta</taxon>
        <taxon>Mamiellophyceae</taxon>
        <taxon>Mamiellales</taxon>
        <taxon>Bathycoccaceae</taxon>
        <taxon>Ostreococcus</taxon>
    </lineage>
</organism>
<evidence type="ECO:0000256" key="2">
    <source>
        <dbReference type="ARBA" id="ARBA00009418"/>
    </source>
</evidence>
<reference evidence="9" key="1">
    <citation type="journal article" date="2006" name="Proc. Natl. Acad. Sci. U.S.A.">
        <title>Genome analysis of the smallest free-living eukaryote Ostreococcus tauri unveils many unique features.</title>
        <authorList>
            <person name="Derelle E."/>
            <person name="Ferraz C."/>
            <person name="Rombauts S."/>
            <person name="Rouze P."/>
            <person name="Worden A.Z."/>
            <person name="Robbens S."/>
            <person name="Partensky F."/>
            <person name="Degroeve S."/>
            <person name="Echeynie S."/>
            <person name="Cooke R."/>
            <person name="Saeys Y."/>
            <person name="Wuyts J."/>
            <person name="Jabbari K."/>
            <person name="Bowler C."/>
            <person name="Panaud O."/>
            <person name="Piegu B."/>
            <person name="Ball S.G."/>
            <person name="Ral J.-P."/>
            <person name="Bouget F.-Y."/>
            <person name="Piganeau G."/>
            <person name="De Baets B."/>
            <person name="Picard A."/>
            <person name="Delseny M."/>
            <person name="Demaille J."/>
            <person name="Van de Peer Y."/>
            <person name="Moreau H."/>
        </authorList>
    </citation>
    <scope>NUCLEOTIDE SEQUENCE [LARGE SCALE GENOMIC DNA]</scope>
    <source>
        <strain evidence="9">OTTH 0595 / CCAP 157/2 / RCC745</strain>
    </source>
</reference>
<sequence length="64" mass="7390">MGQASASSGKRKYHMKSMDVKILKLIKKYEQLKKNGALEKNLERKRKKNASKQRKLIPKSKSTT</sequence>
<dbReference type="PANTHER" id="PTHR21738">
    <property type="entry name" value="RIBOSOMAL RNA PROCESSING PROTEIN 36 HOMOLOG"/>
    <property type="match status" value="1"/>
</dbReference>
<dbReference type="InterPro" id="IPR009292">
    <property type="entry name" value="RRP36"/>
</dbReference>
<evidence type="ECO:0000313" key="9">
    <source>
        <dbReference type="Proteomes" id="UP000009170"/>
    </source>
</evidence>
<dbReference type="GO" id="GO:0000462">
    <property type="term" value="P:maturation of SSU-rRNA from tricistronic rRNA transcript (SSU-rRNA, 5.8S rRNA, LSU-rRNA)"/>
    <property type="evidence" value="ECO:0007669"/>
    <property type="project" value="TreeGrafter"/>
</dbReference>
<name>A0A090M759_OSTTA</name>
<accession>A0A090M759</accession>
<dbReference type="KEGG" id="ota:OT_ostta02g00680"/>
<keyword evidence="4 6" id="KW-0698">rRNA processing</keyword>
<dbReference type="EMBL" id="CAID01000002">
    <property type="protein sequence ID" value="CEG00932.1"/>
    <property type="molecule type" value="Genomic_DNA"/>
</dbReference>
<feature type="compositionally biased region" description="Basic residues" evidence="7">
    <location>
        <begin position="43"/>
        <end position="58"/>
    </location>
</feature>
<comment type="function">
    <text evidence="6">Component of the 90S pre-ribosome involved in the maturation of rRNAs. Required for early cleavages of the pre-RNAs in the 40S ribosomal subunit maturation pathway.</text>
</comment>
<gene>
    <name evidence="8" type="ORF">OT_ostta02g00680</name>
</gene>
<evidence type="ECO:0000256" key="6">
    <source>
        <dbReference type="RuleBase" id="RU368027"/>
    </source>
</evidence>
<proteinExistence type="inferred from homology"/>
<dbReference type="AlphaFoldDB" id="A0A090M759"/>